<dbReference type="eggNOG" id="KOG3783">
    <property type="taxonomic scope" value="Eukaryota"/>
</dbReference>
<dbReference type="Proteomes" id="UP000001744">
    <property type="component" value="Unassembled WGS sequence"/>
</dbReference>
<gene>
    <name evidence="1" type="ORF">SJAG_00270</name>
</gene>
<dbReference type="STRING" id="402676.B6JV66"/>
<dbReference type="AlphaFoldDB" id="B6JV66"/>
<evidence type="ECO:0000313" key="2">
    <source>
        <dbReference type="Proteomes" id="UP000001744"/>
    </source>
</evidence>
<dbReference type="EMBL" id="KE651166">
    <property type="protein sequence ID" value="EEB05267.1"/>
    <property type="molecule type" value="Genomic_DNA"/>
</dbReference>
<dbReference type="RefSeq" id="XP_002171560.1">
    <property type="nucleotide sequence ID" value="XM_002171524.2"/>
</dbReference>
<reference evidence="1 2" key="1">
    <citation type="journal article" date="2011" name="Science">
        <title>Comparative functional genomics of the fission yeasts.</title>
        <authorList>
            <person name="Rhind N."/>
            <person name="Chen Z."/>
            <person name="Yassour M."/>
            <person name="Thompson D.A."/>
            <person name="Haas B.J."/>
            <person name="Habib N."/>
            <person name="Wapinski I."/>
            <person name="Roy S."/>
            <person name="Lin M.F."/>
            <person name="Heiman D.I."/>
            <person name="Young S.K."/>
            <person name="Furuya K."/>
            <person name="Guo Y."/>
            <person name="Pidoux A."/>
            <person name="Chen H.M."/>
            <person name="Robbertse B."/>
            <person name="Goldberg J.M."/>
            <person name="Aoki K."/>
            <person name="Bayne E.H."/>
            <person name="Berlin A.M."/>
            <person name="Desjardins C.A."/>
            <person name="Dobbs E."/>
            <person name="Dukaj L."/>
            <person name="Fan L."/>
            <person name="FitzGerald M.G."/>
            <person name="French C."/>
            <person name="Gujja S."/>
            <person name="Hansen K."/>
            <person name="Keifenheim D."/>
            <person name="Levin J.Z."/>
            <person name="Mosher R.A."/>
            <person name="Mueller C.A."/>
            <person name="Pfiffner J."/>
            <person name="Priest M."/>
            <person name="Russ C."/>
            <person name="Smialowska A."/>
            <person name="Swoboda P."/>
            <person name="Sykes S.M."/>
            <person name="Vaughn M."/>
            <person name="Vengrova S."/>
            <person name="Yoder R."/>
            <person name="Zeng Q."/>
            <person name="Allshire R."/>
            <person name="Baulcombe D."/>
            <person name="Birren B.W."/>
            <person name="Brown W."/>
            <person name="Ekwall K."/>
            <person name="Kellis M."/>
            <person name="Leatherwood J."/>
            <person name="Levin H."/>
            <person name="Margalit H."/>
            <person name="Martienssen R."/>
            <person name="Nieduszynski C.A."/>
            <person name="Spatafora J.W."/>
            <person name="Friedman N."/>
            <person name="Dalgaard J.Z."/>
            <person name="Baumann P."/>
            <person name="Niki H."/>
            <person name="Regev A."/>
            <person name="Nusbaum C."/>
        </authorList>
    </citation>
    <scope>NUCLEOTIDE SEQUENCE [LARGE SCALE GENOMIC DNA]</scope>
    <source>
        <strain evidence="2">yFS275 / FY16936</strain>
    </source>
</reference>
<dbReference type="HOGENOM" id="CLU_014926_1_0_1"/>
<dbReference type="Pfam" id="PF10300">
    <property type="entry name" value="Iml2-TPR_39"/>
    <property type="match status" value="1"/>
</dbReference>
<dbReference type="OMA" id="AFHSDIY"/>
<proteinExistence type="predicted"/>
<dbReference type="PANTHER" id="PTHR31859">
    <property type="entry name" value="TETRATRICOPEPTIDE REPEAT PROTEIN 39 FAMILY MEMBER"/>
    <property type="match status" value="1"/>
</dbReference>
<protein>
    <submittedName>
        <fullName evidence="1">Eukaryotic protein</fullName>
    </submittedName>
</protein>
<sequence>MVSGKEDPDVQLERFSQVLNGFNCILNDDMTEARTIFAKDNGSFHLCGRAVIVFIEAVLTFEPSKFTASLDAITAANKSLEKDRAHAVKHSITLSTFDPGVEYQVANGLLLILSALIGFCSESIVTSVKAVYKLRKAHIIFDKITKKRYETFVKGAPPTGDPRRDGINEFVQSATLLCSGLFTLLISLLPPKMIRILNILGYNSDRDWAIKTMWTVNHTYPTSFFAAVSFAALIQFYSGAVQLCDIYKTTPEQPDGWPAGDCFKSLQVIQKTFPSGPMWPLHRAKLLSMIKQSEEALEVLDEMLTRPAPQLKQLQVLIVFEHALDSAFCHKYVESARSFLQLSKLNDSSTALYSYFAAACFLQDVRVNGNPQSLSFASSLLEPLYDLVAKTTAPLDIHIRRKLLKLINRRKTAGGHGGLAEYVGFSPLYELTYVWNGFRRMNQHELVMFDLERVEPWQDEDDMACQLLIKVAVLRNLGRVNECFPLLEELRGMDKKTSERWAVGFGLYEMAVALYETGSTDQTQLKECDRFLKAARDFGSNNEFESRLTIRVQMARSVVKDALREKHNTRL</sequence>
<evidence type="ECO:0000313" key="1">
    <source>
        <dbReference type="EMBL" id="EEB05267.1"/>
    </source>
</evidence>
<name>B6JV66_SCHJY</name>
<dbReference type="JaponicusDB" id="SJAG_00270"/>
<organism evidence="1 2">
    <name type="scientific">Schizosaccharomyces japonicus (strain yFS275 / FY16936)</name>
    <name type="common">Fission yeast</name>
    <dbReference type="NCBI Taxonomy" id="402676"/>
    <lineage>
        <taxon>Eukaryota</taxon>
        <taxon>Fungi</taxon>
        <taxon>Dikarya</taxon>
        <taxon>Ascomycota</taxon>
        <taxon>Taphrinomycotina</taxon>
        <taxon>Schizosaccharomycetes</taxon>
        <taxon>Schizosaccharomycetales</taxon>
        <taxon>Schizosaccharomycetaceae</taxon>
        <taxon>Schizosaccharomyces</taxon>
    </lineage>
</organism>
<dbReference type="InterPro" id="IPR019412">
    <property type="entry name" value="IML2/TPR_39"/>
</dbReference>
<dbReference type="PANTHER" id="PTHR31859:SF21">
    <property type="entry name" value="INCLUSION BODY CLEARANCE PROTEIN IML2"/>
    <property type="match status" value="1"/>
</dbReference>
<dbReference type="GeneID" id="7049585"/>
<dbReference type="OrthoDB" id="2154985at2759"/>
<keyword evidence="2" id="KW-1185">Reference proteome</keyword>
<accession>B6JV66</accession>
<dbReference type="VEuPathDB" id="FungiDB:SJAG_00270"/>